<protein>
    <submittedName>
        <fullName evidence="1">Uncharacterized protein</fullName>
    </submittedName>
</protein>
<accession>A0ACB0IZI3</accession>
<reference evidence="1" key="1">
    <citation type="submission" date="2023-10" db="EMBL/GenBank/DDBJ databases">
        <authorList>
            <person name="Rodriguez Cubillos JULIANA M."/>
            <person name="De Vega J."/>
        </authorList>
    </citation>
    <scope>NUCLEOTIDE SEQUENCE</scope>
</reference>
<dbReference type="EMBL" id="CASHSV030000013">
    <property type="protein sequence ID" value="CAJ2638043.1"/>
    <property type="molecule type" value="Genomic_DNA"/>
</dbReference>
<name>A0ACB0IZI3_TRIPR</name>
<proteinExistence type="predicted"/>
<organism evidence="1 2">
    <name type="scientific">Trifolium pratense</name>
    <name type="common">Red clover</name>
    <dbReference type="NCBI Taxonomy" id="57577"/>
    <lineage>
        <taxon>Eukaryota</taxon>
        <taxon>Viridiplantae</taxon>
        <taxon>Streptophyta</taxon>
        <taxon>Embryophyta</taxon>
        <taxon>Tracheophyta</taxon>
        <taxon>Spermatophyta</taxon>
        <taxon>Magnoliopsida</taxon>
        <taxon>eudicotyledons</taxon>
        <taxon>Gunneridae</taxon>
        <taxon>Pentapetalae</taxon>
        <taxon>rosids</taxon>
        <taxon>fabids</taxon>
        <taxon>Fabales</taxon>
        <taxon>Fabaceae</taxon>
        <taxon>Papilionoideae</taxon>
        <taxon>50 kb inversion clade</taxon>
        <taxon>NPAAA clade</taxon>
        <taxon>Hologalegina</taxon>
        <taxon>IRL clade</taxon>
        <taxon>Trifolieae</taxon>
        <taxon>Trifolium</taxon>
    </lineage>
</organism>
<evidence type="ECO:0000313" key="2">
    <source>
        <dbReference type="Proteomes" id="UP001177021"/>
    </source>
</evidence>
<comment type="caution">
    <text evidence="1">The sequence shown here is derived from an EMBL/GenBank/DDBJ whole genome shotgun (WGS) entry which is preliminary data.</text>
</comment>
<evidence type="ECO:0000313" key="1">
    <source>
        <dbReference type="EMBL" id="CAJ2638043.1"/>
    </source>
</evidence>
<dbReference type="Proteomes" id="UP001177021">
    <property type="component" value="Unassembled WGS sequence"/>
</dbReference>
<sequence length="580" mass="65104">MYKRTRICDSNEISNSSGICCITNNADVNSIVTDNTITPLYLLSDNLASILDVADFDFFSDAKIITGDRKQVSVHRCILSARSRFFKNIFGGTKEKVTKRIDLKEVAKDYDVGFDALNVVLRYLYTGKVEHSLSAKGVCVCVDDDCSHFGCWPVVDFLLQLLYASFTFEISELIALYQDHLLNILDKIAIDDMLKVLSVANICGKTCDKLLTRCTEIIVNSNVDITTLEKSLPQPVSKQIIHKRNELGLNISETLNLLHKHVNRIHRALDSDDVELVRLLLKEGHTTLDEAHALHYAVAYCDVKTTTELLDLGLADVNHKNNRGYSVLHVAATRKEPKIMVSLLTKGAQPSELTLDGRKALQISKRCTKAVNYYKFTEDGNISSNDRLCIEILEQAERREPLLGEASLSLAMAGDDLRMKLLYLENRVGLAKLLFPMEAKVVLDITQIDGTSEFTPNLGGCQRTTMDLNEAPFKIKEEHLIRMKALSRSVELGKRFFPRCSAVLNKIMDADDLLQLACMGNDSPEDRQAKRRRYVELQEVLNKVFHEDKEEYDRSAISSSSSSTSIGIARPNNSKIAMKN</sequence>
<gene>
    <name evidence="1" type="ORF">MILVUS5_LOCUS8302</name>
</gene>
<keyword evidence="2" id="KW-1185">Reference proteome</keyword>